<evidence type="ECO:0000259" key="1">
    <source>
        <dbReference type="Pfam" id="PF01796"/>
    </source>
</evidence>
<gene>
    <name evidence="2" type="ORF">LCGC14_1996410</name>
</gene>
<dbReference type="SUPFAM" id="SSF50249">
    <property type="entry name" value="Nucleic acid-binding proteins"/>
    <property type="match status" value="1"/>
</dbReference>
<dbReference type="PANTHER" id="PTHR34075">
    <property type="entry name" value="BLR3430 PROTEIN"/>
    <property type="match status" value="1"/>
</dbReference>
<organism evidence="2">
    <name type="scientific">marine sediment metagenome</name>
    <dbReference type="NCBI Taxonomy" id="412755"/>
    <lineage>
        <taxon>unclassified sequences</taxon>
        <taxon>metagenomes</taxon>
        <taxon>ecological metagenomes</taxon>
    </lineage>
</organism>
<feature type="domain" description="ChsH2 C-terminal OB-fold" evidence="1">
    <location>
        <begin position="80"/>
        <end position="141"/>
    </location>
</feature>
<sequence>MSQVELTKSEVELFSESPLVIKNPKNYYHIHTYGGLSPFFKGLTEGKLLGTRCTNGQCEEDRIWLPPRVHCPDCFEPSEWVEAPTEGKIYTHSTVLYPGSGFRLSSPCPLISIEIPGVCTKLLSYLKEGEARIGLPVKAVFNTEDPTYTILDLAWVPV</sequence>
<dbReference type="InterPro" id="IPR012340">
    <property type="entry name" value="NA-bd_OB-fold"/>
</dbReference>
<dbReference type="EMBL" id="LAZR01022609">
    <property type="protein sequence ID" value="KKL81272.1"/>
    <property type="molecule type" value="Genomic_DNA"/>
</dbReference>
<dbReference type="InterPro" id="IPR052513">
    <property type="entry name" value="Thioester_dehydratase-like"/>
</dbReference>
<proteinExistence type="predicted"/>
<reference evidence="2" key="1">
    <citation type="journal article" date="2015" name="Nature">
        <title>Complex archaea that bridge the gap between prokaryotes and eukaryotes.</title>
        <authorList>
            <person name="Spang A."/>
            <person name="Saw J.H."/>
            <person name="Jorgensen S.L."/>
            <person name="Zaremba-Niedzwiedzka K."/>
            <person name="Martijn J."/>
            <person name="Lind A.E."/>
            <person name="van Eijk R."/>
            <person name="Schleper C."/>
            <person name="Guy L."/>
            <person name="Ettema T.J."/>
        </authorList>
    </citation>
    <scope>NUCLEOTIDE SEQUENCE</scope>
</reference>
<dbReference type="PANTHER" id="PTHR34075:SF4">
    <property type="entry name" value="DUF35 DOMAIN-CONTAINING PROTEIN"/>
    <property type="match status" value="1"/>
</dbReference>
<protein>
    <recommendedName>
        <fullName evidence="1">ChsH2 C-terminal OB-fold domain-containing protein</fullName>
    </recommendedName>
</protein>
<dbReference type="InterPro" id="IPR002878">
    <property type="entry name" value="ChsH2_C"/>
</dbReference>
<accession>A0A0F9I1P9</accession>
<dbReference type="AlphaFoldDB" id="A0A0F9I1P9"/>
<comment type="caution">
    <text evidence="2">The sequence shown here is derived from an EMBL/GenBank/DDBJ whole genome shotgun (WGS) entry which is preliminary data.</text>
</comment>
<dbReference type="Pfam" id="PF01796">
    <property type="entry name" value="OB_ChsH2_C"/>
    <property type="match status" value="1"/>
</dbReference>
<dbReference type="Gene3D" id="6.10.30.10">
    <property type="match status" value="1"/>
</dbReference>
<evidence type="ECO:0000313" key="2">
    <source>
        <dbReference type="EMBL" id="KKL81272.1"/>
    </source>
</evidence>
<name>A0A0F9I1P9_9ZZZZ</name>